<organism evidence="1 2">
    <name type="scientific">Durusdinium trenchii</name>
    <dbReference type="NCBI Taxonomy" id="1381693"/>
    <lineage>
        <taxon>Eukaryota</taxon>
        <taxon>Sar</taxon>
        <taxon>Alveolata</taxon>
        <taxon>Dinophyceae</taxon>
        <taxon>Suessiales</taxon>
        <taxon>Symbiodiniaceae</taxon>
        <taxon>Durusdinium</taxon>
    </lineage>
</organism>
<evidence type="ECO:0000313" key="1">
    <source>
        <dbReference type="EMBL" id="CAK9060280.1"/>
    </source>
</evidence>
<gene>
    <name evidence="1" type="ORF">SCF082_LOCUS31781</name>
</gene>
<dbReference type="EMBL" id="CAXAMM010027118">
    <property type="protein sequence ID" value="CAK9060280.1"/>
    <property type="molecule type" value="Genomic_DNA"/>
</dbReference>
<keyword evidence="2" id="KW-1185">Reference proteome</keyword>
<protein>
    <submittedName>
        <fullName evidence="1">Alkane uptake protein B</fullName>
    </submittedName>
</protein>
<reference evidence="1 2" key="1">
    <citation type="submission" date="2024-02" db="EMBL/GenBank/DDBJ databases">
        <authorList>
            <person name="Chen Y."/>
            <person name="Shah S."/>
            <person name="Dougan E. K."/>
            <person name="Thang M."/>
            <person name="Chan C."/>
        </authorList>
    </citation>
    <scope>NUCLEOTIDE SEQUENCE [LARGE SCALE GENOMIC DNA]</scope>
</reference>
<proteinExistence type="predicted"/>
<accession>A0ABP0N918</accession>
<dbReference type="Proteomes" id="UP001642464">
    <property type="component" value="Unassembled WGS sequence"/>
</dbReference>
<feature type="non-terminal residue" evidence="1">
    <location>
        <position position="469"/>
    </location>
</feature>
<name>A0ABP0N918_9DINO</name>
<sequence length="469" mass="50664">MPMPADRSIRVQFSQTMRADSIVLGSACGQGTFRVERADNNGDCIEAVPGRLDVGARSLVFTPDEPWQQGVLYRYVMLSKGTSTPADCGVETLCSSFDYPLQTAVLDGRDPDRGGPNMRIFFRGAAPVEHVFQTLDNLPTLDTNANYFHEDGEPDAQPDPDNVGQFLTPPNATKLEFLSSGGLLLDANLGCGFVGREPGELFLGPNPPPQTCNDKKFIHLVGALNADVCRFGESGDDNLPVMPMPADRSIRVQFSQTMRADSIVLGSACGQGTFRVERADNNGDCIEAVPGRLDVGARSLVFTPDEPWQQGVLYRYVMLSKGTSTPADCGVETLCSSFDYPLQTAVLDGRDPDRGGPNMRIFFRGAAPVEHVFQTLDNLPTLDTNANYFHEDGEPDAQPDPDNVGQFLTPPNATKLEFLSSGGLLLDANLGCGFVGREPGELFLGPNPPPQTCNDKKFIHLVGALNADV</sequence>
<evidence type="ECO:0000313" key="2">
    <source>
        <dbReference type="Proteomes" id="UP001642464"/>
    </source>
</evidence>
<comment type="caution">
    <text evidence="1">The sequence shown here is derived from an EMBL/GenBank/DDBJ whole genome shotgun (WGS) entry which is preliminary data.</text>
</comment>